<accession>A0A3D8QN79</accession>
<evidence type="ECO:0008006" key="7">
    <source>
        <dbReference type="Google" id="ProtNLM"/>
    </source>
</evidence>
<feature type="region of interest" description="Disordered" evidence="2">
    <location>
        <begin position="514"/>
        <end position="568"/>
    </location>
</feature>
<dbReference type="SUPFAM" id="SSF53254">
    <property type="entry name" value="Phosphoglycerate mutase-like"/>
    <property type="match status" value="1"/>
</dbReference>
<dbReference type="GeneID" id="38120395"/>
<comment type="caution">
    <text evidence="5">The sequence shown here is derived from an EMBL/GenBank/DDBJ whole genome shotgun (WGS) entry which is preliminary data.</text>
</comment>
<evidence type="ECO:0000256" key="2">
    <source>
        <dbReference type="SAM" id="MobiDB-lite"/>
    </source>
</evidence>
<keyword evidence="3" id="KW-1133">Transmembrane helix</keyword>
<reference evidence="5 6" key="1">
    <citation type="journal article" date="2018" name="IMA Fungus">
        <title>IMA Genome-F 9: Draft genome sequence of Annulohypoxylon stygium, Aspergillus mulundensis, Berkeleyomyces basicola (syn. Thielaviopsis basicola), Ceratocystis smalleyi, two Cercospora beticola strains, Coleophoma cylindrospora, Fusarium fracticaudum, Phialophora cf. hyalina, and Morchella septimelata.</title>
        <authorList>
            <person name="Wingfield B.D."/>
            <person name="Bills G.F."/>
            <person name="Dong Y."/>
            <person name="Huang W."/>
            <person name="Nel W.J."/>
            <person name="Swalarsk-Parry B.S."/>
            <person name="Vaghefi N."/>
            <person name="Wilken P.M."/>
            <person name="An Z."/>
            <person name="de Beer Z.W."/>
            <person name="De Vos L."/>
            <person name="Chen L."/>
            <person name="Duong T.A."/>
            <person name="Gao Y."/>
            <person name="Hammerbacher A."/>
            <person name="Kikkert J.R."/>
            <person name="Li Y."/>
            <person name="Li H."/>
            <person name="Li K."/>
            <person name="Li Q."/>
            <person name="Liu X."/>
            <person name="Ma X."/>
            <person name="Naidoo K."/>
            <person name="Pethybridge S.J."/>
            <person name="Sun J."/>
            <person name="Steenkamp E.T."/>
            <person name="van der Nest M.A."/>
            <person name="van Wyk S."/>
            <person name="Wingfield M.J."/>
            <person name="Xiong C."/>
            <person name="Yue Q."/>
            <person name="Zhang X."/>
        </authorList>
    </citation>
    <scope>NUCLEOTIDE SEQUENCE [LARGE SCALE GENOMIC DNA]</scope>
    <source>
        <strain evidence="5 6">DSM 5745</strain>
    </source>
</reference>
<dbReference type="InterPro" id="IPR050645">
    <property type="entry name" value="Histidine_acid_phosphatase"/>
</dbReference>
<protein>
    <recommendedName>
        <fullName evidence="7">Histidine acid phosphatase</fullName>
    </recommendedName>
</protein>
<feature type="compositionally biased region" description="Basic and acidic residues" evidence="2">
    <location>
        <begin position="555"/>
        <end position="568"/>
    </location>
</feature>
<dbReference type="InterPro" id="IPR000560">
    <property type="entry name" value="His_Pase_clade-2"/>
</dbReference>
<keyword evidence="4" id="KW-0732">Signal</keyword>
<dbReference type="InterPro" id="IPR029033">
    <property type="entry name" value="His_PPase_superfam"/>
</dbReference>
<dbReference type="EMBL" id="PVWQ01000015">
    <property type="protein sequence ID" value="RDW62914.1"/>
    <property type="molecule type" value="Genomic_DNA"/>
</dbReference>
<keyword evidence="6" id="KW-1185">Reference proteome</keyword>
<dbReference type="Proteomes" id="UP000256690">
    <property type="component" value="Unassembled WGS sequence"/>
</dbReference>
<sequence length="568" mass="61804">MSSWLAFTLLGLWAVLAVAAQDQTARVWAVYAYTINGEGIPRVFPRPRSLTPFGAYQLHEAGIAFRRRYVSLSSGANEPGTRIENLSPYVLDNDDVKITSTPDVTVLASAQAFMQGVYPPLRESFNATFFNNQLELADGSSVSTPLGGYQYPSIITVGAEDPQSLMISGQAVCPNHAAANAEYTVSREFWQTYEESAVFYNRLHALSLSGQFDTAAASYANATTISEFLDYQVVHNESLLHSLTAEDIKRARWYAGRYVFATDGNRSTSGAAVDGNIQTIAGQGLASSVLDAFETTIQDRGANGKMTLQFGSYQTAVSFASLLQLATTNPNFSSSIPRPGSSFVLELFSLESESYPTYPDPAHLYVRFLLHNGTRAEFVPYPLFGHSPSNMAIPFGDFRAEMQRMSLGSTEDWCRRCNSSTVFCSGVVKTRQSPLSKTRKNRGGMSAAVAGVIGAVITIVVLGLFAIVGFFLCLRARGLRKPRVGGFKGSGKMGSDSDLTFKNPQWGDTIKAPAASAKGHERHGSWEMKNQSPPRLAEQSVGASSLADELEEEWDIHGTEPVKPHEHV</sequence>
<keyword evidence="3" id="KW-0472">Membrane</keyword>
<dbReference type="AlphaFoldDB" id="A0A3D8QN79"/>
<dbReference type="STRING" id="1810919.A0A3D8QN79"/>
<proteinExistence type="inferred from homology"/>
<gene>
    <name evidence="5" type="ORF">DSM5745_10025</name>
</gene>
<feature type="chain" id="PRO_5017805435" description="Histidine acid phosphatase" evidence="4">
    <location>
        <begin position="20"/>
        <end position="568"/>
    </location>
</feature>
<evidence type="ECO:0000313" key="6">
    <source>
        <dbReference type="Proteomes" id="UP000256690"/>
    </source>
</evidence>
<name>A0A3D8QN79_9EURO</name>
<dbReference type="GO" id="GO:0016791">
    <property type="term" value="F:phosphatase activity"/>
    <property type="evidence" value="ECO:0007669"/>
    <property type="project" value="TreeGrafter"/>
</dbReference>
<dbReference type="PANTHER" id="PTHR11567:SF127">
    <property type="entry name" value="HISTIDINE ACID PHOSPHATASE"/>
    <property type="match status" value="1"/>
</dbReference>
<comment type="similarity">
    <text evidence="1">Belongs to the histidine acid phosphatase family.</text>
</comment>
<dbReference type="OrthoDB" id="258392at2759"/>
<feature type="transmembrane region" description="Helical" evidence="3">
    <location>
        <begin position="447"/>
        <end position="474"/>
    </location>
</feature>
<feature type="signal peptide" evidence="4">
    <location>
        <begin position="1"/>
        <end position="19"/>
    </location>
</feature>
<dbReference type="Gene3D" id="3.40.50.1240">
    <property type="entry name" value="Phosphoglycerate mutase-like"/>
    <property type="match status" value="1"/>
</dbReference>
<organism evidence="5 6">
    <name type="scientific">Aspergillus mulundensis</name>
    <dbReference type="NCBI Taxonomy" id="1810919"/>
    <lineage>
        <taxon>Eukaryota</taxon>
        <taxon>Fungi</taxon>
        <taxon>Dikarya</taxon>
        <taxon>Ascomycota</taxon>
        <taxon>Pezizomycotina</taxon>
        <taxon>Eurotiomycetes</taxon>
        <taxon>Eurotiomycetidae</taxon>
        <taxon>Eurotiales</taxon>
        <taxon>Aspergillaceae</taxon>
        <taxon>Aspergillus</taxon>
        <taxon>Aspergillus subgen. Nidulantes</taxon>
    </lineage>
</organism>
<keyword evidence="3" id="KW-0812">Transmembrane</keyword>
<evidence type="ECO:0000313" key="5">
    <source>
        <dbReference type="EMBL" id="RDW62914.1"/>
    </source>
</evidence>
<evidence type="ECO:0000256" key="3">
    <source>
        <dbReference type="SAM" id="Phobius"/>
    </source>
</evidence>
<dbReference type="Pfam" id="PF00328">
    <property type="entry name" value="His_Phos_2"/>
    <property type="match status" value="1"/>
</dbReference>
<evidence type="ECO:0000256" key="1">
    <source>
        <dbReference type="ARBA" id="ARBA00005375"/>
    </source>
</evidence>
<dbReference type="PANTHER" id="PTHR11567">
    <property type="entry name" value="ACID PHOSPHATASE-RELATED"/>
    <property type="match status" value="1"/>
</dbReference>
<evidence type="ECO:0000256" key="4">
    <source>
        <dbReference type="SAM" id="SignalP"/>
    </source>
</evidence>
<dbReference type="RefSeq" id="XP_026599103.1">
    <property type="nucleotide sequence ID" value="XM_026752041.1"/>
</dbReference>